<evidence type="ECO:0000256" key="1">
    <source>
        <dbReference type="PROSITE-ProRule" id="PRU00339"/>
    </source>
</evidence>
<dbReference type="EMBL" id="CP013200">
    <property type="protein sequence ID" value="ALO68175.1"/>
    <property type="molecule type" value="Genomic_DNA"/>
</dbReference>
<reference evidence="2 3" key="2">
    <citation type="journal article" date="2016" name="J. Biotechnol.">
        <title>Complete genome sequence of Arthrobacter alpinus ERGS4:06, a yellow pigmented bacterium tolerant to cold and radiations isolated from Sikkim Himalaya.</title>
        <authorList>
            <person name="Kumar R."/>
            <person name="Singh D."/>
            <person name="Swarnkar M.K."/>
            <person name="Singh A.K."/>
            <person name="Kumar S."/>
        </authorList>
    </citation>
    <scope>NUCLEOTIDE SEQUENCE [LARGE SCALE GENOMIC DNA]</scope>
    <source>
        <strain evidence="2 3">ERGS4:06</strain>
    </source>
</reference>
<name>A0A0S2M3B9_9MICC</name>
<protein>
    <submittedName>
        <fullName evidence="2">Uncharacterized protein</fullName>
    </submittedName>
</protein>
<dbReference type="PROSITE" id="PS50005">
    <property type="entry name" value="TPR"/>
    <property type="match status" value="1"/>
</dbReference>
<sequence length="369" mass="41170">MNRGSWHQPEVPARGGIMEKLSIKTPDDFIALMGHTLGFWPQESLVCVVLDDRRIGASLRVNLPAPGANTAQLVEQIVRYVGTDRDATGVVFGIFTHATWTPNELRPHEDALEELTGRLSQLGVIVRDGWLIGDTTFTNYLRMGTPASVTYPLDRVLNSQLNAELVFRGSSVESSPRFRIPVVARQNLNTEVLRHCFRIEAMNPEAAISRARTLWDKLLDGGGEPTKDEAVELIASLKFITVRDRLLADIPGIDEAMQDLLLGQTKRSPHWQRVDRASEVLFQLYMRTDGTDAAPVLTSLGIIQWWEGHGSKAHECFQRALEADPEYRLAQLTDHLVREGILSDWATDRHTAYQPPHTRGPEIGGIGMA</sequence>
<dbReference type="OrthoDB" id="4954868at2"/>
<dbReference type="Pfam" id="PF13830">
    <property type="entry name" value="DUF4192"/>
    <property type="match status" value="1"/>
</dbReference>
<organism evidence="2 3">
    <name type="scientific">Arthrobacter alpinus</name>
    <dbReference type="NCBI Taxonomy" id="656366"/>
    <lineage>
        <taxon>Bacteria</taxon>
        <taxon>Bacillati</taxon>
        <taxon>Actinomycetota</taxon>
        <taxon>Actinomycetes</taxon>
        <taxon>Micrococcales</taxon>
        <taxon>Micrococcaceae</taxon>
        <taxon>Arthrobacter</taxon>
    </lineage>
</organism>
<gene>
    <name evidence="2" type="ORF">AS189_18820</name>
</gene>
<evidence type="ECO:0000313" key="2">
    <source>
        <dbReference type="EMBL" id="ALO68175.1"/>
    </source>
</evidence>
<accession>A0A0S2M3B9</accession>
<dbReference type="InterPro" id="IPR025447">
    <property type="entry name" value="DUF4192"/>
</dbReference>
<reference evidence="3" key="1">
    <citation type="submission" date="2015-11" db="EMBL/GenBank/DDBJ databases">
        <authorList>
            <person name="Kumar R."/>
            <person name="Singh D."/>
            <person name="Swarnkar M.K."/>
            <person name="Singh A.K."/>
            <person name="Kumar S."/>
        </authorList>
    </citation>
    <scope>NUCLEOTIDE SEQUENCE [LARGE SCALE GENOMIC DNA]</scope>
    <source>
        <strain evidence="3">ERGS4:06</strain>
    </source>
</reference>
<evidence type="ECO:0000313" key="3">
    <source>
        <dbReference type="Proteomes" id="UP000059574"/>
    </source>
</evidence>
<feature type="repeat" description="TPR" evidence="1">
    <location>
        <begin position="294"/>
        <end position="327"/>
    </location>
</feature>
<keyword evidence="1" id="KW-0802">TPR repeat</keyword>
<proteinExistence type="predicted"/>
<dbReference type="Proteomes" id="UP000059574">
    <property type="component" value="Chromosome"/>
</dbReference>
<dbReference type="AlphaFoldDB" id="A0A0S2M3B9"/>
<dbReference type="InterPro" id="IPR019734">
    <property type="entry name" value="TPR_rpt"/>
</dbReference>